<dbReference type="InterPro" id="IPR000413">
    <property type="entry name" value="Integrin_alpha"/>
</dbReference>
<comment type="caution">
    <text evidence="5">The sequence shown here is derived from an EMBL/GenBank/DDBJ whole genome shotgun (WGS) entry which is preliminary data.</text>
</comment>
<keyword evidence="4" id="KW-0325">Glycoprotein</keyword>
<dbReference type="GO" id="GO:0016787">
    <property type="term" value="F:hydrolase activity"/>
    <property type="evidence" value="ECO:0007669"/>
    <property type="project" value="UniProtKB-KW"/>
</dbReference>
<dbReference type="Pfam" id="PF13517">
    <property type="entry name" value="FG-GAP_3"/>
    <property type="match status" value="2"/>
</dbReference>
<dbReference type="AlphaFoldDB" id="A0A2T0MU54"/>
<evidence type="ECO:0000256" key="2">
    <source>
        <dbReference type="ARBA" id="ARBA00022737"/>
    </source>
</evidence>
<keyword evidence="1" id="KW-0732">Signal</keyword>
<dbReference type="GO" id="GO:0007155">
    <property type="term" value="P:cell adhesion"/>
    <property type="evidence" value="ECO:0007669"/>
    <property type="project" value="InterPro"/>
</dbReference>
<dbReference type="PRINTS" id="PR01185">
    <property type="entry name" value="INTEGRINA"/>
</dbReference>
<keyword evidence="6" id="KW-1185">Reference proteome</keyword>
<dbReference type="Pfam" id="PF01839">
    <property type="entry name" value="FG-GAP"/>
    <property type="match status" value="2"/>
</dbReference>
<gene>
    <name evidence="5" type="ORF">B0I32_113152</name>
</gene>
<dbReference type="InterPro" id="IPR028994">
    <property type="entry name" value="Integrin_alpha_N"/>
</dbReference>
<dbReference type="InterPro" id="IPR013517">
    <property type="entry name" value="FG-GAP"/>
</dbReference>
<dbReference type="SMART" id="SM00191">
    <property type="entry name" value="Int_alpha"/>
    <property type="match status" value="6"/>
</dbReference>
<dbReference type="Proteomes" id="UP000238312">
    <property type="component" value="Unassembled WGS sequence"/>
</dbReference>
<organism evidence="5 6">
    <name type="scientific">Nonomuraea fuscirosea</name>
    <dbReference type="NCBI Taxonomy" id="1291556"/>
    <lineage>
        <taxon>Bacteria</taxon>
        <taxon>Bacillati</taxon>
        <taxon>Actinomycetota</taxon>
        <taxon>Actinomycetes</taxon>
        <taxon>Streptosporangiales</taxon>
        <taxon>Streptosporangiaceae</taxon>
        <taxon>Nonomuraea</taxon>
    </lineage>
</organism>
<dbReference type="PANTHER" id="PTHR23221">
    <property type="entry name" value="GLYCOSYLPHOSPHATIDYLINOSITOL PHOSPHOLIPASE D"/>
    <property type="match status" value="1"/>
</dbReference>
<dbReference type="GO" id="GO:0008305">
    <property type="term" value="C:integrin complex"/>
    <property type="evidence" value="ECO:0007669"/>
    <property type="project" value="InterPro"/>
</dbReference>
<evidence type="ECO:0000313" key="6">
    <source>
        <dbReference type="Proteomes" id="UP000238312"/>
    </source>
</evidence>
<dbReference type="PROSITE" id="PS51470">
    <property type="entry name" value="FG_GAP"/>
    <property type="match status" value="4"/>
</dbReference>
<dbReference type="EMBL" id="PVNG01000013">
    <property type="protein sequence ID" value="PRX62199.1"/>
    <property type="molecule type" value="Genomic_DNA"/>
</dbReference>
<evidence type="ECO:0000256" key="1">
    <source>
        <dbReference type="ARBA" id="ARBA00022729"/>
    </source>
</evidence>
<protein>
    <submittedName>
        <fullName evidence="5">FG-GAP repeat protein</fullName>
    </submittedName>
</protein>
<accession>A0A2T0MU54</accession>
<reference evidence="5 6" key="1">
    <citation type="submission" date="2018-03" db="EMBL/GenBank/DDBJ databases">
        <title>Genomic Encyclopedia of Type Strains, Phase III (KMG-III): the genomes of soil and plant-associated and newly described type strains.</title>
        <authorList>
            <person name="Whitman W."/>
        </authorList>
    </citation>
    <scope>NUCLEOTIDE SEQUENCE [LARGE SCALE GENOMIC DNA]</scope>
    <source>
        <strain evidence="5 6">CGMCC 4.7104</strain>
    </source>
</reference>
<evidence type="ECO:0000313" key="5">
    <source>
        <dbReference type="EMBL" id="PRX62199.1"/>
    </source>
</evidence>
<dbReference type="SUPFAM" id="SSF69318">
    <property type="entry name" value="Integrin alpha N-terminal domain"/>
    <property type="match status" value="2"/>
</dbReference>
<dbReference type="Gene3D" id="2.130.10.130">
    <property type="entry name" value="Integrin alpha, N-terminal"/>
    <property type="match status" value="3"/>
</dbReference>
<proteinExistence type="predicted"/>
<dbReference type="PANTHER" id="PTHR23221:SF7">
    <property type="entry name" value="PHOSPHATIDYLINOSITOL-GLYCAN-SPECIFIC PHOSPHOLIPASE D"/>
    <property type="match status" value="1"/>
</dbReference>
<keyword evidence="2" id="KW-0677">Repeat</keyword>
<keyword evidence="3" id="KW-0378">Hydrolase</keyword>
<evidence type="ECO:0000256" key="3">
    <source>
        <dbReference type="ARBA" id="ARBA00022801"/>
    </source>
</evidence>
<name>A0A2T0MU54_9ACTN</name>
<dbReference type="InterPro" id="IPR013519">
    <property type="entry name" value="Int_alpha_beta-p"/>
</dbReference>
<evidence type="ECO:0000256" key="4">
    <source>
        <dbReference type="ARBA" id="ARBA00023180"/>
    </source>
</evidence>
<sequence>MPASGMCILASWAVLVLFRWGSSWLVITSGMNALLVACLVLPLASGVSPAATRACGGHPLDFDGDGRPDLAVAAPYDSARAGSVTVMYGSGAKVKLTQDGAEPGDAFGSALAVGDFDGDRCADLAVGVSEEFAGERVPGGDGNGVVQIFKGSPDGLVAGAELALAKPSSDRFGAALAAGDLDGDGRDELVVGAPSHRPGGAVTVYWMKGRGPYQITQKTSWVRQAAAVTDQWGASLATGDFDGDGRDELVVGAPADSVTADGQGSVTVIDVRGRRARLLTQSTPGIKGAAEKWDGFGAALATGDFNGDGDDDLAIGVPGEGLSANQRAMDYGDGTVDVLYGSSGGLRTDRTQAWSQNSLDGKPRYYDRFGASLAAGDFNGDGNDELAVGVPGEKAVQVLAGRSSGGLTRAGNLLVKGEGRDFGAQVTALPGGWRYRSLTAGRPALDGLVVAAPDQGLVMYAPGRRRSGLELGKVRPLSEGTGLYGYAFG</sequence>